<dbReference type="STRING" id="515897.SAMN05421849_1273"/>
<evidence type="ECO:0000313" key="4">
    <source>
        <dbReference type="Proteomes" id="UP000192455"/>
    </source>
</evidence>
<feature type="transmembrane region" description="Helical" evidence="2">
    <location>
        <begin position="48"/>
        <end position="70"/>
    </location>
</feature>
<keyword evidence="2" id="KW-1133">Transmembrane helix</keyword>
<evidence type="ECO:0000256" key="2">
    <source>
        <dbReference type="SAM" id="Phobius"/>
    </source>
</evidence>
<feature type="region of interest" description="Disordered" evidence="1">
    <location>
        <begin position="76"/>
        <end position="99"/>
    </location>
</feature>
<dbReference type="EMBL" id="FTPS01000001">
    <property type="protein sequence ID" value="SIT80216.1"/>
    <property type="molecule type" value="Genomic_DNA"/>
</dbReference>
<gene>
    <name evidence="3" type="ORF">SAMN05421849_1273</name>
</gene>
<name>A0A1R3WSF9_9RHOB</name>
<feature type="transmembrane region" description="Helical" evidence="2">
    <location>
        <begin position="21"/>
        <end position="42"/>
    </location>
</feature>
<reference evidence="3 4" key="1">
    <citation type="submission" date="2017-01" db="EMBL/GenBank/DDBJ databases">
        <authorList>
            <person name="Mah S.A."/>
            <person name="Swanson W.J."/>
            <person name="Moy G.W."/>
            <person name="Vacquier V.D."/>
        </authorList>
    </citation>
    <scope>NUCLEOTIDE SEQUENCE [LARGE SCALE GENOMIC DNA]</scope>
    <source>
        <strain evidence="3 4">DSM 21219</strain>
    </source>
</reference>
<sequence>MLFRSVERKVAQAARRSALGAVAAIAFLVGLAFLTAAAWIAMAEAASTLAAALLIGFAYLALGAILIAAASAMGSRHHTPHVPEHDRPPSYAPPSGMPPLAQAFLYGMEAGSAAKRRERRR</sequence>
<evidence type="ECO:0000256" key="1">
    <source>
        <dbReference type="SAM" id="MobiDB-lite"/>
    </source>
</evidence>
<organism evidence="3 4">
    <name type="scientific">Pontibaca methylaminivorans</name>
    <dbReference type="NCBI Taxonomy" id="515897"/>
    <lineage>
        <taxon>Bacteria</taxon>
        <taxon>Pseudomonadati</taxon>
        <taxon>Pseudomonadota</taxon>
        <taxon>Alphaproteobacteria</taxon>
        <taxon>Rhodobacterales</taxon>
        <taxon>Roseobacteraceae</taxon>
        <taxon>Pontibaca</taxon>
    </lineage>
</organism>
<dbReference type="AlphaFoldDB" id="A0A1R3WSF9"/>
<keyword evidence="2" id="KW-0812">Transmembrane</keyword>
<dbReference type="Proteomes" id="UP000192455">
    <property type="component" value="Unassembled WGS sequence"/>
</dbReference>
<proteinExistence type="predicted"/>
<keyword evidence="2" id="KW-0472">Membrane</keyword>
<dbReference type="Pfam" id="PF07332">
    <property type="entry name" value="Phage_holin_3_6"/>
    <property type="match status" value="1"/>
</dbReference>
<evidence type="ECO:0000313" key="3">
    <source>
        <dbReference type="EMBL" id="SIT80216.1"/>
    </source>
</evidence>
<dbReference type="InterPro" id="IPR009937">
    <property type="entry name" value="Phage_holin_3_6"/>
</dbReference>
<protein>
    <submittedName>
        <fullName evidence="3">Predicted membrane protein</fullName>
    </submittedName>
</protein>
<accession>A0A1R3WSF9</accession>
<keyword evidence="4" id="KW-1185">Reference proteome</keyword>
<dbReference type="RefSeq" id="WP_076648744.1">
    <property type="nucleotide sequence ID" value="NZ_FTPS01000001.1"/>
</dbReference>